<reference evidence="2" key="2">
    <citation type="submission" date="2022-06" db="UniProtKB">
        <authorList>
            <consortium name="EnsemblMetazoa"/>
        </authorList>
    </citation>
    <scope>IDENTIFICATION</scope>
</reference>
<feature type="region of interest" description="Disordered" evidence="1">
    <location>
        <begin position="496"/>
        <end position="548"/>
    </location>
</feature>
<dbReference type="OMA" id="LECMAAI"/>
<keyword evidence="3" id="KW-1185">Reference proteome</keyword>
<dbReference type="Proteomes" id="UP000024404">
    <property type="component" value="Unassembled WGS sequence"/>
</dbReference>
<reference evidence="3" key="1">
    <citation type="submission" date="2013-10" db="EMBL/GenBank/DDBJ databases">
        <title>Genome sequencing of Onchocerca volvulus.</title>
        <authorList>
            <person name="Cotton J."/>
            <person name="Tsai J."/>
            <person name="Stanley E."/>
            <person name="Tracey A."/>
            <person name="Holroyd N."/>
            <person name="Lustigman S."/>
            <person name="Berriman M."/>
        </authorList>
    </citation>
    <scope>NUCLEOTIDE SEQUENCE</scope>
</reference>
<protein>
    <submittedName>
        <fullName evidence="2">Uncharacterized protein</fullName>
    </submittedName>
</protein>
<dbReference type="AlphaFoldDB" id="A0A8R1XZM6"/>
<feature type="compositionally biased region" description="Low complexity" evidence="1">
    <location>
        <begin position="320"/>
        <end position="332"/>
    </location>
</feature>
<accession>A0A8R1XZM6</accession>
<proteinExistence type="predicted"/>
<organism evidence="2 3">
    <name type="scientific">Onchocerca volvulus</name>
    <dbReference type="NCBI Taxonomy" id="6282"/>
    <lineage>
        <taxon>Eukaryota</taxon>
        <taxon>Metazoa</taxon>
        <taxon>Ecdysozoa</taxon>
        <taxon>Nematoda</taxon>
        <taxon>Chromadorea</taxon>
        <taxon>Rhabditida</taxon>
        <taxon>Spirurina</taxon>
        <taxon>Spiruromorpha</taxon>
        <taxon>Filarioidea</taxon>
        <taxon>Onchocercidae</taxon>
        <taxon>Onchocerca</taxon>
    </lineage>
</organism>
<evidence type="ECO:0000256" key="1">
    <source>
        <dbReference type="SAM" id="MobiDB-lite"/>
    </source>
</evidence>
<dbReference type="EnsemblMetazoa" id="OVOC7088.1">
    <property type="protein sequence ID" value="OVOC7088.1"/>
    <property type="gene ID" value="WBGene00243897"/>
</dbReference>
<evidence type="ECO:0000313" key="3">
    <source>
        <dbReference type="Proteomes" id="UP000024404"/>
    </source>
</evidence>
<feature type="compositionally biased region" description="Polar residues" evidence="1">
    <location>
        <begin position="531"/>
        <end position="541"/>
    </location>
</feature>
<feature type="compositionally biased region" description="Basic and acidic residues" evidence="1">
    <location>
        <begin position="428"/>
        <end position="440"/>
    </location>
</feature>
<name>A0A8R1XZM6_ONCVO</name>
<evidence type="ECO:0000313" key="2">
    <source>
        <dbReference type="EnsemblMetazoa" id="OVOC7088.1"/>
    </source>
</evidence>
<feature type="region of interest" description="Disordered" evidence="1">
    <location>
        <begin position="317"/>
        <end position="338"/>
    </location>
</feature>
<feature type="compositionally biased region" description="Basic and acidic residues" evidence="1">
    <location>
        <begin position="496"/>
        <end position="529"/>
    </location>
</feature>
<feature type="region of interest" description="Disordered" evidence="1">
    <location>
        <begin position="428"/>
        <end position="461"/>
    </location>
</feature>
<dbReference type="EMBL" id="CMVM020000188">
    <property type="status" value="NOT_ANNOTATED_CDS"/>
    <property type="molecule type" value="Genomic_DNA"/>
</dbReference>
<sequence length="630" mass="68213">MEANKVPTSISTAASATSTVINPLFDPVALQTAYFAAAQLHNQLQQNSHLTAAATAATVNTAAAKSTSTTTTTVNNIHAALHKTTSQSPSLSASLSSSIDNDRLYSLLPPQLQSCLKQQQRNFLQQQQHQQQSINTSLAHHFSAFSPINTDLPSNAVTSTVPSLLTHSSSLPSISPVPAAIASSQQSVDLLLMQMQMATAAAAAGFFPAAFSVLPPVTAAALGLLTPQFRMLQLADPNFSAYAASANANGGIFTGDTISKDTGNTSAIERSLLQAQINLLTNGSSLSSATNEHTRANNISNMSPNSVTSSLMQHLNPALNRNSSSHNNSNGSKEQRIQMKRPYDEMSILRSLCSENHVTEQETEMVCGKRSKLDATDENGRRNLQKSMKVLQIGRSTLSSFFGNKTCNSGKNQQQYLVELDNKDLLNESSRTDKKSDEKCVTSSLFDENSPDRHHPKNHRPPAMEARFLECMAAIALHSNIPFPIKDGIIIHKTADGNRPKENGINGKSDKQKQFPKDRESENSDRAEMRSNPSPDQSRSCENISTTTITSNETIDEELCKELENYKDSDVPMIHAFVLPAQLSDSASSSISDEKYSQDSPCTIVPESVAVPVPILNTLLDRILQTMLDS</sequence>